<sequence>MGERASRAGAVMATVIAAVLGVVVLASLGAVLALTGPGPAAWGFLLALVPLAVVLAAIAWLDRWEPEPFSLLLLALLWGAGVSVIVALVLNSLFQVVAWEVTGSADDAVLATPIVSAPIVEEGIKGLGVLLLFLVRPRFFDGVVDGIVYAATIAAGFAFVENILYFGQAPEHLPTIFLMRGVLSPFAHVLFTICIGIAVGSAAGRHRAGLWWRYPLGLLGAILSHAAWNGSATLVSGDEFFLIYALVHVPVFLGAIVLVVWLRRKESGVIAARLQEYAAVGWFNQQEIAMLASLRQRTRARRWARATSPAARAGMRTFIRDSTSLAFLRQRAVLGRADLRHHHRSEAQLLDSIARSRSALVPAR</sequence>
<dbReference type="InterPro" id="IPR026898">
    <property type="entry name" value="PrsW"/>
</dbReference>
<reference evidence="2 3" key="1">
    <citation type="submission" date="2017-10" db="EMBL/GenBank/DDBJ databases">
        <title>Sequencing the genomes of 1000 actinobacteria strains.</title>
        <authorList>
            <person name="Klenk H.-P."/>
        </authorList>
    </citation>
    <scope>NUCLEOTIDE SEQUENCE [LARGE SCALE GENOMIC DNA]</scope>
    <source>
        <strain evidence="2 3">DSM 21801</strain>
    </source>
</reference>
<gene>
    <name evidence="2" type="ORF">ATL40_1172</name>
</gene>
<dbReference type="EMBL" id="PDJD01000001">
    <property type="protein sequence ID" value="PFG19604.1"/>
    <property type="molecule type" value="Genomic_DNA"/>
</dbReference>
<dbReference type="PANTHER" id="PTHR36844">
    <property type="entry name" value="PROTEASE PRSW"/>
    <property type="match status" value="1"/>
</dbReference>
<keyword evidence="1" id="KW-0812">Transmembrane</keyword>
<evidence type="ECO:0000313" key="2">
    <source>
        <dbReference type="EMBL" id="PFG19604.1"/>
    </source>
</evidence>
<name>A0A2A9CYU3_9MICO</name>
<dbReference type="GO" id="GO:0008233">
    <property type="term" value="F:peptidase activity"/>
    <property type="evidence" value="ECO:0007669"/>
    <property type="project" value="InterPro"/>
</dbReference>
<dbReference type="OrthoDB" id="9785431at2"/>
<keyword evidence="1" id="KW-1133">Transmembrane helix</keyword>
<dbReference type="Pfam" id="PF13367">
    <property type="entry name" value="PrsW-protease"/>
    <property type="match status" value="1"/>
</dbReference>
<organism evidence="2 3">
    <name type="scientific">Serinibacter salmoneus</name>
    <dbReference type="NCBI Taxonomy" id="556530"/>
    <lineage>
        <taxon>Bacteria</taxon>
        <taxon>Bacillati</taxon>
        <taxon>Actinomycetota</taxon>
        <taxon>Actinomycetes</taxon>
        <taxon>Micrococcales</taxon>
        <taxon>Beutenbergiaceae</taxon>
        <taxon>Serinibacter</taxon>
    </lineage>
</organism>
<feature type="transmembrane region" description="Helical" evidence="1">
    <location>
        <begin position="210"/>
        <end position="228"/>
    </location>
</feature>
<feature type="transmembrane region" description="Helical" evidence="1">
    <location>
        <begin position="240"/>
        <end position="262"/>
    </location>
</feature>
<feature type="transmembrane region" description="Helical" evidence="1">
    <location>
        <begin position="12"/>
        <end position="34"/>
    </location>
</feature>
<feature type="transmembrane region" description="Helical" evidence="1">
    <location>
        <begin position="147"/>
        <end position="166"/>
    </location>
</feature>
<feature type="transmembrane region" description="Helical" evidence="1">
    <location>
        <begin position="40"/>
        <end position="61"/>
    </location>
</feature>
<accession>A0A2A9CYU3</accession>
<evidence type="ECO:0000313" key="3">
    <source>
        <dbReference type="Proteomes" id="UP000224915"/>
    </source>
</evidence>
<feature type="transmembrane region" description="Helical" evidence="1">
    <location>
        <begin position="186"/>
        <end position="203"/>
    </location>
</feature>
<protein>
    <submittedName>
        <fullName evidence="2">RsiW-degrading membrane proteinase PrsW (M82 family)</fullName>
    </submittedName>
</protein>
<feature type="transmembrane region" description="Helical" evidence="1">
    <location>
        <begin position="114"/>
        <end position="135"/>
    </location>
</feature>
<dbReference type="PANTHER" id="PTHR36844:SF1">
    <property type="entry name" value="PROTEASE PRSW"/>
    <property type="match status" value="1"/>
</dbReference>
<dbReference type="AlphaFoldDB" id="A0A2A9CYU3"/>
<feature type="transmembrane region" description="Helical" evidence="1">
    <location>
        <begin position="73"/>
        <end position="94"/>
    </location>
</feature>
<comment type="caution">
    <text evidence="2">The sequence shown here is derived from an EMBL/GenBank/DDBJ whole genome shotgun (WGS) entry which is preliminary data.</text>
</comment>
<proteinExistence type="predicted"/>
<dbReference type="RefSeq" id="WP_098468697.1">
    <property type="nucleotide sequence ID" value="NZ_PDJD01000001.1"/>
</dbReference>
<keyword evidence="1" id="KW-0472">Membrane</keyword>
<dbReference type="Proteomes" id="UP000224915">
    <property type="component" value="Unassembled WGS sequence"/>
</dbReference>
<keyword evidence="3" id="KW-1185">Reference proteome</keyword>
<evidence type="ECO:0000256" key="1">
    <source>
        <dbReference type="SAM" id="Phobius"/>
    </source>
</evidence>